<keyword evidence="3" id="KW-1185">Reference proteome</keyword>
<evidence type="ECO:0000313" key="3">
    <source>
        <dbReference type="Proteomes" id="UP000178129"/>
    </source>
</evidence>
<protein>
    <recommendedName>
        <fullName evidence="4">Extracellular membrane protein CFEM domain-containing protein</fullName>
    </recommendedName>
</protein>
<feature type="signal peptide" evidence="1">
    <location>
        <begin position="1"/>
        <end position="18"/>
    </location>
</feature>
<sequence length="177" mass="17946">MQLISILLIGLSASLAKADWGTNGFRGKNWGNWGGKGGVGPECAKSCFSSAFPDQSTAWSSACASQTVIDKCISSACPTASAQYTSASSIRSQWCASYSSCSTAADSCTTAWPWWNSADGGHGWVGGWGGKGPGGVFTVTVTSGQATRGLQTDETAPEATNGAGALVIAALGAFMVL</sequence>
<dbReference type="InParanoid" id="A0A1E1L5G4"/>
<dbReference type="EMBL" id="FJUW01000033">
    <property type="protein sequence ID" value="CZT04868.1"/>
    <property type="molecule type" value="Genomic_DNA"/>
</dbReference>
<organism evidence="2 3">
    <name type="scientific">Rhynchosporium graminicola</name>
    <dbReference type="NCBI Taxonomy" id="2792576"/>
    <lineage>
        <taxon>Eukaryota</taxon>
        <taxon>Fungi</taxon>
        <taxon>Dikarya</taxon>
        <taxon>Ascomycota</taxon>
        <taxon>Pezizomycotina</taxon>
        <taxon>Leotiomycetes</taxon>
        <taxon>Helotiales</taxon>
        <taxon>Ploettnerulaceae</taxon>
        <taxon>Rhynchosporium</taxon>
    </lineage>
</organism>
<comment type="caution">
    <text evidence="2">The sequence shown here is derived from an EMBL/GenBank/DDBJ whole genome shotgun (WGS) entry which is preliminary data.</text>
</comment>
<evidence type="ECO:0008006" key="4">
    <source>
        <dbReference type="Google" id="ProtNLM"/>
    </source>
</evidence>
<gene>
    <name evidence="2" type="ORF">RCO7_09220</name>
</gene>
<dbReference type="AlphaFoldDB" id="A0A1E1L5G4"/>
<keyword evidence="1" id="KW-0732">Signal</keyword>
<feature type="chain" id="PRO_5009446799" description="Extracellular membrane protein CFEM domain-containing protein" evidence="1">
    <location>
        <begin position="19"/>
        <end position="177"/>
    </location>
</feature>
<evidence type="ECO:0000313" key="2">
    <source>
        <dbReference type="EMBL" id="CZT04868.1"/>
    </source>
</evidence>
<proteinExistence type="predicted"/>
<dbReference type="Proteomes" id="UP000178129">
    <property type="component" value="Unassembled WGS sequence"/>
</dbReference>
<reference evidence="3" key="1">
    <citation type="submission" date="2016-03" db="EMBL/GenBank/DDBJ databases">
        <authorList>
            <person name="Ploux O."/>
        </authorList>
    </citation>
    <scope>NUCLEOTIDE SEQUENCE [LARGE SCALE GENOMIC DNA]</scope>
    <source>
        <strain evidence="3">UK7</strain>
    </source>
</reference>
<dbReference type="STRING" id="914237.A0A1E1L5G4"/>
<evidence type="ECO:0000256" key="1">
    <source>
        <dbReference type="SAM" id="SignalP"/>
    </source>
</evidence>
<name>A0A1E1L5G4_9HELO</name>
<accession>A0A1E1L5G4</accession>